<dbReference type="PROSITE" id="PS51176">
    <property type="entry name" value="PDH_ADH"/>
    <property type="match status" value="1"/>
</dbReference>
<dbReference type="InterPro" id="IPR050812">
    <property type="entry name" value="Preph/Arog_dehydrog"/>
</dbReference>
<evidence type="ECO:0000259" key="11">
    <source>
        <dbReference type="PROSITE" id="PS51176"/>
    </source>
</evidence>
<dbReference type="Gene3D" id="3.40.50.720">
    <property type="entry name" value="NAD(P)-binding Rossmann-like Domain"/>
    <property type="match status" value="1"/>
</dbReference>
<evidence type="ECO:0000256" key="4">
    <source>
        <dbReference type="ARBA" id="ARBA00022857"/>
    </source>
</evidence>
<dbReference type="FunFam" id="3.40.50.720:FF:000339">
    <property type="entry name" value="Prephenate dehydrogenase [NADP(+)]"/>
    <property type="match status" value="1"/>
</dbReference>
<dbReference type="InterPro" id="IPR046825">
    <property type="entry name" value="PDH_C"/>
</dbReference>
<keyword evidence="5" id="KW-0560">Oxidoreductase</keyword>
<organism evidence="12 13">
    <name type="scientific">Tilletiaria anomala (strain ATCC 24038 / CBS 436.72 / UBC 951)</name>
    <dbReference type="NCBI Taxonomy" id="1037660"/>
    <lineage>
        <taxon>Eukaryota</taxon>
        <taxon>Fungi</taxon>
        <taxon>Dikarya</taxon>
        <taxon>Basidiomycota</taxon>
        <taxon>Ustilaginomycotina</taxon>
        <taxon>Exobasidiomycetes</taxon>
        <taxon>Georgefischeriales</taxon>
        <taxon>Tilletiariaceae</taxon>
        <taxon>Tilletiaria</taxon>
    </lineage>
</organism>
<dbReference type="GO" id="GO:0008977">
    <property type="term" value="F:prephenate dehydrogenase (NAD+) activity"/>
    <property type="evidence" value="ECO:0007669"/>
    <property type="project" value="InterPro"/>
</dbReference>
<dbReference type="GeneID" id="25267746"/>
<keyword evidence="6" id="KW-0057">Aromatic amino acid biosynthesis</keyword>
<dbReference type="PANTHER" id="PTHR21363">
    <property type="entry name" value="PREPHENATE DEHYDROGENASE"/>
    <property type="match status" value="1"/>
</dbReference>
<evidence type="ECO:0000313" key="13">
    <source>
        <dbReference type="Proteomes" id="UP000027361"/>
    </source>
</evidence>
<evidence type="ECO:0000256" key="2">
    <source>
        <dbReference type="ARBA" id="ARBA00022498"/>
    </source>
</evidence>
<accession>A0A066WR19</accession>
<dbReference type="PIRSF" id="PIRSF036510">
    <property type="entry name" value="PDH_fung"/>
    <property type="match status" value="1"/>
</dbReference>
<evidence type="ECO:0000256" key="3">
    <source>
        <dbReference type="ARBA" id="ARBA00022605"/>
    </source>
</evidence>
<dbReference type="RefSeq" id="XP_013246278.1">
    <property type="nucleotide sequence ID" value="XM_013390824.1"/>
</dbReference>
<comment type="pathway">
    <text evidence="8">Amino-acid biosynthesis; L-tyrosine biosynthesis; (4-hydroxyphenyl)pyruvate from prephenate (NADP(+) route): step 1/1.</text>
</comment>
<dbReference type="FunCoup" id="A0A066WR19">
    <property type="interactions" value="86"/>
</dbReference>
<comment type="caution">
    <text evidence="12">The sequence shown here is derived from an EMBL/GenBank/DDBJ whole genome shotgun (WGS) entry which is preliminary data.</text>
</comment>
<reference evidence="12 13" key="1">
    <citation type="submission" date="2014-05" db="EMBL/GenBank/DDBJ databases">
        <title>Draft genome sequence of a rare smut relative, Tilletiaria anomala UBC 951.</title>
        <authorList>
            <consortium name="DOE Joint Genome Institute"/>
            <person name="Toome M."/>
            <person name="Kuo A."/>
            <person name="Henrissat B."/>
            <person name="Lipzen A."/>
            <person name="Tritt A."/>
            <person name="Yoshinaga Y."/>
            <person name="Zane M."/>
            <person name="Barry K."/>
            <person name="Grigoriev I.V."/>
            <person name="Spatafora J.W."/>
            <person name="Aimea M.C."/>
        </authorList>
    </citation>
    <scope>NUCLEOTIDE SEQUENCE [LARGE SCALE GENOMIC DNA]</scope>
    <source>
        <strain evidence="12 13">UBC 951</strain>
    </source>
</reference>
<dbReference type="InterPro" id="IPR036291">
    <property type="entry name" value="NAD(P)-bd_dom_sf"/>
</dbReference>
<name>A0A066WR19_TILAU</name>
<dbReference type="AlphaFoldDB" id="A0A066WR19"/>
<keyword evidence="4" id="KW-0521">NADP</keyword>
<dbReference type="InterPro" id="IPR008927">
    <property type="entry name" value="6-PGluconate_DH-like_C_sf"/>
</dbReference>
<dbReference type="InterPro" id="IPR012385">
    <property type="entry name" value="Prephenate_DH_fun"/>
</dbReference>
<evidence type="ECO:0000256" key="9">
    <source>
        <dbReference type="ARBA" id="ARBA00066343"/>
    </source>
</evidence>
<dbReference type="Gene3D" id="1.10.3660.10">
    <property type="entry name" value="6-phosphogluconate dehydrogenase C-terminal like domain"/>
    <property type="match status" value="2"/>
</dbReference>
<proteinExistence type="inferred from homology"/>
<evidence type="ECO:0000256" key="10">
    <source>
        <dbReference type="SAM" id="MobiDB-lite"/>
    </source>
</evidence>
<dbReference type="Proteomes" id="UP000027361">
    <property type="component" value="Unassembled WGS sequence"/>
</dbReference>
<dbReference type="Pfam" id="PF03807">
    <property type="entry name" value="F420_oxidored"/>
    <property type="match status" value="1"/>
</dbReference>
<keyword evidence="2" id="KW-0827">Tyrosine biosynthesis</keyword>
<dbReference type="InterPro" id="IPR028939">
    <property type="entry name" value="P5C_Rdtase_cat_N"/>
</dbReference>
<evidence type="ECO:0000256" key="6">
    <source>
        <dbReference type="ARBA" id="ARBA00023141"/>
    </source>
</evidence>
<dbReference type="Pfam" id="PF20463">
    <property type="entry name" value="PDH_C"/>
    <property type="match status" value="1"/>
</dbReference>
<dbReference type="OrthoDB" id="5399569at2759"/>
<dbReference type="GO" id="GO:0070403">
    <property type="term" value="F:NAD+ binding"/>
    <property type="evidence" value="ECO:0007669"/>
    <property type="project" value="TreeGrafter"/>
</dbReference>
<dbReference type="InterPro" id="IPR003099">
    <property type="entry name" value="Prephen_DH"/>
</dbReference>
<dbReference type="SUPFAM" id="SSF51735">
    <property type="entry name" value="NAD(P)-binding Rossmann-fold domains"/>
    <property type="match status" value="1"/>
</dbReference>
<evidence type="ECO:0000313" key="12">
    <source>
        <dbReference type="EMBL" id="KDN53439.1"/>
    </source>
</evidence>
<dbReference type="GO" id="GO:0004665">
    <property type="term" value="F:prephenate dehydrogenase (NADP+) activity"/>
    <property type="evidence" value="ECO:0007669"/>
    <property type="project" value="UniProtKB-EC"/>
</dbReference>
<protein>
    <recommendedName>
        <fullName evidence="9">prephenate dehydrogenase (NADP(+))</fullName>
        <ecNumber evidence="9">1.3.1.13</ecNumber>
    </recommendedName>
</protein>
<dbReference type="GO" id="GO:0006571">
    <property type="term" value="P:tyrosine biosynthetic process"/>
    <property type="evidence" value="ECO:0007669"/>
    <property type="project" value="UniProtKB-KW"/>
</dbReference>
<evidence type="ECO:0000256" key="7">
    <source>
        <dbReference type="ARBA" id="ARBA00051295"/>
    </source>
</evidence>
<dbReference type="InParanoid" id="A0A066WR19"/>
<sequence>MAGTNAGTAAALPLQDATPEEKARIQIGLIGMGDMGRLYASRFAAAGWKHINVCDQPQHFEGLKKEYERNENINVFLNGHLVSRISDFIIYSVEAAYLRDAVAAYGPSTKPGAIVSGQTSVKAPEKKAFEAHLPQDVLIISCHSLHGPKVDTAGQPLVLIQHRAPDASMRLVERIFACFKSRYVYLSYEEHDTVTANTQAVTHAAFLSMGTAWRCANDYPWETTRYPGGIETVKINIMLRIYSAKWHVYAGLAILNPAARIQVEQYATSTTQLFKLMIAEREDDLMQRVFEGRRKVFGWKDDEEGAGGGDGAAPQAAGSNAGKVPRKPILLSDTLLDRFHLAARRAITDGQQSAAAPTAQSPLPNSHLALLAIVDCWSALGIDPYAHLELAATPVFRIWIGVCEYLFRSPHRLRTACKAAVQGRDYRTDDTEFTIAARGWAEAVRFGNFDLYKYRFEETRAFFEPRFEEAAKAGAEMLKVVAVERP</sequence>
<evidence type="ECO:0000256" key="8">
    <source>
        <dbReference type="ARBA" id="ARBA00060605"/>
    </source>
</evidence>
<comment type="similarity">
    <text evidence="1">Belongs to the prephenate/arogenate dehydrogenase family.</text>
</comment>
<dbReference type="EMBL" id="JMSN01000002">
    <property type="protein sequence ID" value="KDN53439.1"/>
    <property type="molecule type" value="Genomic_DNA"/>
</dbReference>
<dbReference type="FunFam" id="1.10.3660.10:FF:000004">
    <property type="entry name" value="Prephenate dehydrogenase [NADP(+)]"/>
    <property type="match status" value="1"/>
</dbReference>
<keyword evidence="13" id="KW-1185">Reference proteome</keyword>
<evidence type="ECO:0000256" key="5">
    <source>
        <dbReference type="ARBA" id="ARBA00023002"/>
    </source>
</evidence>
<dbReference type="OMA" id="WRVNACD"/>
<dbReference type="HOGENOM" id="CLU_031403_1_0_1"/>
<dbReference type="PANTHER" id="PTHR21363:SF0">
    <property type="entry name" value="PREPHENATE DEHYDROGENASE [NADP(+)]"/>
    <property type="match status" value="1"/>
</dbReference>
<feature type="domain" description="Prephenate/arogenate dehydrogenase" evidence="11">
    <location>
        <begin position="25"/>
        <end position="307"/>
    </location>
</feature>
<dbReference type="FunFam" id="1.10.3660.10:FF:000006">
    <property type="entry name" value="Prephenate dehydrogenase [NADP(+)]"/>
    <property type="match status" value="1"/>
</dbReference>
<feature type="region of interest" description="Disordered" evidence="10">
    <location>
        <begin position="301"/>
        <end position="325"/>
    </location>
</feature>
<gene>
    <name evidence="12" type="ORF">K437DRAFT_71743</name>
</gene>
<comment type="catalytic activity">
    <reaction evidence="7">
        <text>prephenate + NADP(+) = 3-(4-hydroxyphenyl)pyruvate + CO2 + NADPH</text>
        <dbReference type="Rhea" id="RHEA:21640"/>
        <dbReference type="ChEBI" id="CHEBI:16526"/>
        <dbReference type="ChEBI" id="CHEBI:29934"/>
        <dbReference type="ChEBI" id="CHEBI:36242"/>
        <dbReference type="ChEBI" id="CHEBI:57783"/>
        <dbReference type="ChEBI" id="CHEBI:58349"/>
        <dbReference type="EC" id="1.3.1.13"/>
    </reaction>
</comment>
<dbReference type="EC" id="1.3.1.13" evidence="9"/>
<dbReference type="STRING" id="1037660.A0A066WR19"/>
<keyword evidence="3" id="KW-0028">Amino-acid biosynthesis</keyword>
<evidence type="ECO:0000256" key="1">
    <source>
        <dbReference type="ARBA" id="ARBA00007964"/>
    </source>
</evidence>
<dbReference type="SUPFAM" id="SSF48179">
    <property type="entry name" value="6-phosphogluconate dehydrogenase C-terminal domain-like"/>
    <property type="match status" value="2"/>
</dbReference>